<evidence type="ECO:0000313" key="3">
    <source>
        <dbReference type="Proteomes" id="UP000550787"/>
    </source>
</evidence>
<comment type="caution">
    <text evidence="2">The sequence shown here is derived from an EMBL/GenBank/DDBJ whole genome shotgun (WGS) entry which is preliminary data.</text>
</comment>
<organism evidence="2 3">
    <name type="scientific">Gluconacetobacter diazotrophicus</name>
    <name type="common">Acetobacter diazotrophicus</name>
    <dbReference type="NCBI Taxonomy" id="33996"/>
    <lineage>
        <taxon>Bacteria</taxon>
        <taxon>Pseudomonadati</taxon>
        <taxon>Pseudomonadota</taxon>
        <taxon>Alphaproteobacteria</taxon>
        <taxon>Acetobacterales</taxon>
        <taxon>Acetobacteraceae</taxon>
        <taxon>Gluconacetobacter</taxon>
    </lineage>
</organism>
<dbReference type="RefSeq" id="WP_183115849.1">
    <property type="nucleotide sequence ID" value="NZ_JABEQG010000016.1"/>
</dbReference>
<protein>
    <submittedName>
        <fullName evidence="2">Uncharacterized protein</fullName>
    </submittedName>
</protein>
<dbReference type="InterPro" id="IPR041883">
    <property type="entry name" value="PilM_N-ter"/>
</dbReference>
<dbReference type="EMBL" id="JABEQG010000016">
    <property type="protein sequence ID" value="MBB2156618.1"/>
    <property type="molecule type" value="Genomic_DNA"/>
</dbReference>
<reference evidence="2 3" key="1">
    <citation type="submission" date="2020-04" db="EMBL/GenBank/DDBJ databases">
        <title>Description of novel Gluconacetobacter.</title>
        <authorList>
            <person name="Sombolestani A."/>
        </authorList>
    </citation>
    <scope>NUCLEOTIDE SEQUENCE [LARGE SCALE GENOMIC DNA]</scope>
    <source>
        <strain evidence="2 3">LMG 7603</strain>
    </source>
</reference>
<name>A0A7W4I4X6_GLUDI</name>
<proteinExistence type="predicted"/>
<evidence type="ECO:0000256" key="1">
    <source>
        <dbReference type="SAM" id="Phobius"/>
    </source>
</evidence>
<accession>A0A7W4I4X6</accession>
<dbReference type="AlphaFoldDB" id="A0A7W4I4X6"/>
<keyword evidence="1" id="KW-0472">Membrane</keyword>
<sequence>MGASATYFGVVIALFFALIAGERVLLTRIAPPSHNGPDAIATAWLAYKAAVQSYVSNHPGFSGSVTADALMLDGSDLSLAQGQNDVRITSNGTVITVWSLANGETLISAIDGVIGEVATIGLSTGTGWTTQLAGTMGNLAVTVPAGDVVSQVTYQGTGFEP</sequence>
<evidence type="ECO:0000313" key="2">
    <source>
        <dbReference type="EMBL" id="MBB2156618.1"/>
    </source>
</evidence>
<dbReference type="Proteomes" id="UP000550787">
    <property type="component" value="Unassembled WGS sequence"/>
</dbReference>
<keyword evidence="1" id="KW-0812">Transmembrane</keyword>
<gene>
    <name evidence="2" type="ORF">HLH33_09905</name>
</gene>
<feature type="transmembrane region" description="Helical" evidence="1">
    <location>
        <begin position="6"/>
        <end position="26"/>
    </location>
</feature>
<keyword evidence="1" id="KW-1133">Transmembrane helix</keyword>
<dbReference type="Gene3D" id="3.30.1300.90">
    <property type="entry name" value="PilM protein, N-terminal domain"/>
    <property type="match status" value="1"/>
</dbReference>